<organism evidence="2">
    <name type="scientific">Arundo donax</name>
    <name type="common">Giant reed</name>
    <name type="synonym">Donax arundinaceus</name>
    <dbReference type="NCBI Taxonomy" id="35708"/>
    <lineage>
        <taxon>Eukaryota</taxon>
        <taxon>Viridiplantae</taxon>
        <taxon>Streptophyta</taxon>
        <taxon>Embryophyta</taxon>
        <taxon>Tracheophyta</taxon>
        <taxon>Spermatophyta</taxon>
        <taxon>Magnoliopsida</taxon>
        <taxon>Liliopsida</taxon>
        <taxon>Poales</taxon>
        <taxon>Poaceae</taxon>
        <taxon>PACMAD clade</taxon>
        <taxon>Arundinoideae</taxon>
        <taxon>Arundineae</taxon>
        <taxon>Arundo</taxon>
    </lineage>
</organism>
<proteinExistence type="predicted"/>
<feature type="chain" id="PRO_5002060742" evidence="1">
    <location>
        <begin position="24"/>
        <end position="48"/>
    </location>
</feature>
<keyword evidence="1" id="KW-0732">Signal</keyword>
<dbReference type="EMBL" id="GBRH01229678">
    <property type="protein sequence ID" value="JAD68217.1"/>
    <property type="molecule type" value="Transcribed_RNA"/>
</dbReference>
<accession>A0A0A9C9N0</accession>
<dbReference type="AlphaFoldDB" id="A0A0A9C9N0"/>
<protein>
    <submittedName>
        <fullName evidence="2">Uncharacterized protein</fullName>
    </submittedName>
</protein>
<reference evidence="2" key="2">
    <citation type="journal article" date="2015" name="Data Brief">
        <title>Shoot transcriptome of the giant reed, Arundo donax.</title>
        <authorList>
            <person name="Barrero R.A."/>
            <person name="Guerrero F.D."/>
            <person name="Moolhuijzen P."/>
            <person name="Goolsby J.A."/>
            <person name="Tidwell J."/>
            <person name="Bellgard S.E."/>
            <person name="Bellgard M.I."/>
        </authorList>
    </citation>
    <scope>NUCLEOTIDE SEQUENCE</scope>
    <source>
        <tissue evidence="2">Shoot tissue taken approximately 20 cm above the soil surface</tissue>
    </source>
</reference>
<feature type="signal peptide" evidence="1">
    <location>
        <begin position="1"/>
        <end position="23"/>
    </location>
</feature>
<evidence type="ECO:0000313" key="2">
    <source>
        <dbReference type="EMBL" id="JAD68217.1"/>
    </source>
</evidence>
<reference evidence="2" key="1">
    <citation type="submission" date="2014-09" db="EMBL/GenBank/DDBJ databases">
        <authorList>
            <person name="Magalhaes I.L.F."/>
            <person name="Oliveira U."/>
            <person name="Santos F.R."/>
            <person name="Vidigal T.H.D.A."/>
            <person name="Brescovit A.D."/>
            <person name="Santos A.J."/>
        </authorList>
    </citation>
    <scope>NUCLEOTIDE SEQUENCE</scope>
    <source>
        <tissue evidence="2">Shoot tissue taken approximately 20 cm above the soil surface</tissue>
    </source>
</reference>
<evidence type="ECO:0000256" key="1">
    <source>
        <dbReference type="SAM" id="SignalP"/>
    </source>
</evidence>
<name>A0A0A9C9N0_ARUDO</name>
<sequence length="48" mass="5444">MSSRAVTFYFFGGIFLSPGLCGAGDFTDGTKNITGEEPIEGRRRWRWR</sequence>